<name>A0A0K1PU64_9BACT</name>
<dbReference type="STRING" id="1391654.AKJ09_03739"/>
<dbReference type="Proteomes" id="UP000064967">
    <property type="component" value="Chromosome"/>
</dbReference>
<accession>A0A0K1PU64</accession>
<gene>
    <name evidence="2" type="ORF">AKJ09_03739</name>
</gene>
<feature type="compositionally biased region" description="Low complexity" evidence="1">
    <location>
        <begin position="175"/>
        <end position="184"/>
    </location>
</feature>
<dbReference type="AlphaFoldDB" id="A0A0K1PU64"/>
<sequence>MKARARTPRARNPLESAMWFDDAPRLPIAQSLPLARMGGLSRRLSATCPRRRTSVTTLGMKTLTHEIADRIYRISTCMPDVAPGGFTFNQFLIDADEPLLFHTGHRARVALVQDSRSRRAETFIAFVFSCPVAPFPFPALLQGFARQALFGNRDVLAVGKDVTRASRRSPRSDSRGGTSRLPRA</sequence>
<organism evidence="2 3">
    <name type="scientific">Labilithrix luteola</name>
    <dbReference type="NCBI Taxonomy" id="1391654"/>
    <lineage>
        <taxon>Bacteria</taxon>
        <taxon>Pseudomonadati</taxon>
        <taxon>Myxococcota</taxon>
        <taxon>Polyangia</taxon>
        <taxon>Polyangiales</taxon>
        <taxon>Labilitrichaceae</taxon>
        <taxon>Labilithrix</taxon>
    </lineage>
</organism>
<dbReference type="KEGG" id="llu:AKJ09_03739"/>
<keyword evidence="3" id="KW-1185">Reference proteome</keyword>
<evidence type="ECO:0000256" key="1">
    <source>
        <dbReference type="SAM" id="MobiDB-lite"/>
    </source>
</evidence>
<evidence type="ECO:0000313" key="2">
    <source>
        <dbReference type="EMBL" id="AKU97075.1"/>
    </source>
</evidence>
<dbReference type="EMBL" id="CP012333">
    <property type="protein sequence ID" value="AKU97075.1"/>
    <property type="molecule type" value="Genomic_DNA"/>
</dbReference>
<evidence type="ECO:0000313" key="3">
    <source>
        <dbReference type="Proteomes" id="UP000064967"/>
    </source>
</evidence>
<protein>
    <submittedName>
        <fullName evidence="2">Anaerobic nitric oxide reductase flavorubredoxin</fullName>
    </submittedName>
</protein>
<reference evidence="2 3" key="1">
    <citation type="submission" date="2015-08" db="EMBL/GenBank/DDBJ databases">
        <authorList>
            <person name="Babu N.S."/>
            <person name="Beckwith C.J."/>
            <person name="Beseler K.G."/>
            <person name="Brison A."/>
            <person name="Carone J.V."/>
            <person name="Caskin T.P."/>
            <person name="Diamond M."/>
            <person name="Durham M.E."/>
            <person name="Foxe J.M."/>
            <person name="Go M."/>
            <person name="Henderson B.A."/>
            <person name="Jones I.B."/>
            <person name="McGettigan J.A."/>
            <person name="Micheletti S.J."/>
            <person name="Nasrallah M.E."/>
            <person name="Ortiz D."/>
            <person name="Piller C.R."/>
            <person name="Privatt S.R."/>
            <person name="Schneider S.L."/>
            <person name="Sharp S."/>
            <person name="Smith T.C."/>
            <person name="Stanton J.D."/>
            <person name="Ullery H.E."/>
            <person name="Wilson R.J."/>
            <person name="Serrano M.G."/>
            <person name="Buck G."/>
            <person name="Lee V."/>
            <person name="Wang Y."/>
            <person name="Carvalho R."/>
            <person name="Voegtly L."/>
            <person name="Shi R."/>
            <person name="Duckworth R."/>
            <person name="Johnson A."/>
            <person name="Loviza R."/>
            <person name="Walstead R."/>
            <person name="Shah Z."/>
            <person name="Kiflezghi M."/>
            <person name="Wade K."/>
            <person name="Ball S.L."/>
            <person name="Bradley K.W."/>
            <person name="Asai D.J."/>
            <person name="Bowman C.A."/>
            <person name="Russell D.A."/>
            <person name="Pope W.H."/>
            <person name="Jacobs-Sera D."/>
            <person name="Hendrix R.W."/>
            <person name="Hatfull G.F."/>
        </authorList>
    </citation>
    <scope>NUCLEOTIDE SEQUENCE [LARGE SCALE GENOMIC DNA]</scope>
    <source>
        <strain evidence="2 3">DSM 27648</strain>
    </source>
</reference>
<proteinExistence type="predicted"/>
<feature type="region of interest" description="Disordered" evidence="1">
    <location>
        <begin position="161"/>
        <end position="184"/>
    </location>
</feature>
<dbReference type="PATRIC" id="fig|1391654.3.peg.3794"/>